<dbReference type="InterPro" id="IPR039422">
    <property type="entry name" value="MarR/SlyA-like"/>
</dbReference>
<evidence type="ECO:0000313" key="2">
    <source>
        <dbReference type="EMBL" id="MBB5599239.1"/>
    </source>
</evidence>
<sequence>MSEPRWLTPQEREAWLAVLAVTMHLPSKLDSDLHTHARITLFDYNVMAMLSEADDQALPMSELAIRTNASLSRLSHVVKKLEKLGWMERTQSDVDARVTMAHLTEDGFARLEELAPHHVESVRDLLFDKLENEDVLELARIGRKITRSLAPDHWIFREDSV</sequence>
<dbReference type="Proteomes" id="UP000523863">
    <property type="component" value="Unassembled WGS sequence"/>
</dbReference>
<dbReference type="GO" id="GO:0003677">
    <property type="term" value="F:DNA binding"/>
    <property type="evidence" value="ECO:0007669"/>
    <property type="project" value="UniProtKB-KW"/>
</dbReference>
<dbReference type="EMBL" id="JACHBL010000001">
    <property type="protein sequence ID" value="MBB5599239.1"/>
    <property type="molecule type" value="Genomic_DNA"/>
</dbReference>
<feature type="domain" description="HTH marR-type" evidence="1">
    <location>
        <begin position="11"/>
        <end position="147"/>
    </location>
</feature>
<dbReference type="PANTHER" id="PTHR33164">
    <property type="entry name" value="TRANSCRIPTIONAL REGULATOR, MARR FAMILY"/>
    <property type="match status" value="1"/>
</dbReference>
<dbReference type="InterPro" id="IPR036388">
    <property type="entry name" value="WH-like_DNA-bd_sf"/>
</dbReference>
<evidence type="ECO:0000313" key="3">
    <source>
        <dbReference type="Proteomes" id="UP000523863"/>
    </source>
</evidence>
<dbReference type="PANTHER" id="PTHR33164:SF99">
    <property type="entry name" value="MARR FAMILY REGULATORY PROTEIN"/>
    <property type="match status" value="1"/>
</dbReference>
<dbReference type="InterPro" id="IPR036390">
    <property type="entry name" value="WH_DNA-bd_sf"/>
</dbReference>
<dbReference type="GO" id="GO:0003700">
    <property type="term" value="F:DNA-binding transcription factor activity"/>
    <property type="evidence" value="ECO:0007669"/>
    <property type="project" value="InterPro"/>
</dbReference>
<keyword evidence="2" id="KW-0238">DNA-binding</keyword>
<organism evidence="2 3">
    <name type="scientific">Neomicrococcus lactis</name>
    <dbReference type="NCBI Taxonomy" id="732241"/>
    <lineage>
        <taxon>Bacteria</taxon>
        <taxon>Bacillati</taxon>
        <taxon>Actinomycetota</taxon>
        <taxon>Actinomycetes</taxon>
        <taxon>Micrococcales</taxon>
        <taxon>Micrococcaceae</taxon>
        <taxon>Neomicrococcus</taxon>
    </lineage>
</organism>
<accession>A0A7W9DC75</accession>
<dbReference type="Pfam" id="PF01047">
    <property type="entry name" value="MarR"/>
    <property type="match status" value="1"/>
</dbReference>
<dbReference type="InterPro" id="IPR000835">
    <property type="entry name" value="HTH_MarR-typ"/>
</dbReference>
<gene>
    <name evidence="2" type="ORF">BKA12_002319</name>
</gene>
<dbReference type="Gene3D" id="1.10.10.10">
    <property type="entry name" value="Winged helix-like DNA-binding domain superfamily/Winged helix DNA-binding domain"/>
    <property type="match status" value="1"/>
</dbReference>
<dbReference type="AlphaFoldDB" id="A0A7W9DC75"/>
<reference evidence="2 3" key="1">
    <citation type="submission" date="2020-08" db="EMBL/GenBank/DDBJ databases">
        <title>Sequencing the genomes of 1000 actinobacteria strains.</title>
        <authorList>
            <person name="Klenk H.-P."/>
        </authorList>
    </citation>
    <scope>NUCLEOTIDE SEQUENCE [LARGE SCALE GENOMIC DNA]</scope>
    <source>
        <strain evidence="2 3">DSM 23694</strain>
    </source>
</reference>
<protein>
    <submittedName>
        <fullName evidence="2">DNA-binding MarR family transcriptional regulator</fullName>
    </submittedName>
</protein>
<comment type="caution">
    <text evidence="2">The sequence shown here is derived from an EMBL/GenBank/DDBJ whole genome shotgun (WGS) entry which is preliminary data.</text>
</comment>
<dbReference type="RefSeq" id="WP_183644051.1">
    <property type="nucleotide sequence ID" value="NZ_CANLFI010000006.1"/>
</dbReference>
<dbReference type="SMART" id="SM00347">
    <property type="entry name" value="HTH_MARR"/>
    <property type="match status" value="1"/>
</dbReference>
<dbReference type="SUPFAM" id="SSF46785">
    <property type="entry name" value="Winged helix' DNA-binding domain"/>
    <property type="match status" value="1"/>
</dbReference>
<keyword evidence="3" id="KW-1185">Reference proteome</keyword>
<dbReference type="GO" id="GO:0006950">
    <property type="term" value="P:response to stress"/>
    <property type="evidence" value="ECO:0007669"/>
    <property type="project" value="TreeGrafter"/>
</dbReference>
<proteinExistence type="predicted"/>
<name>A0A7W9DC75_9MICC</name>
<dbReference type="PROSITE" id="PS50995">
    <property type="entry name" value="HTH_MARR_2"/>
    <property type="match status" value="1"/>
</dbReference>
<evidence type="ECO:0000259" key="1">
    <source>
        <dbReference type="PROSITE" id="PS50995"/>
    </source>
</evidence>